<dbReference type="STRING" id="5098.A0A507QKH0"/>
<dbReference type="InterPro" id="IPR011009">
    <property type="entry name" value="Kinase-like_dom_sf"/>
</dbReference>
<evidence type="ECO:0008006" key="4">
    <source>
        <dbReference type="Google" id="ProtNLM"/>
    </source>
</evidence>
<reference evidence="2 3" key="1">
    <citation type="submission" date="2019-06" db="EMBL/GenBank/DDBJ databases">
        <title>Wine fermentation using esterase from Monascus purpureus.</title>
        <authorList>
            <person name="Geng C."/>
            <person name="Zhang Y."/>
        </authorList>
    </citation>
    <scope>NUCLEOTIDE SEQUENCE [LARGE SCALE GENOMIC DNA]</scope>
    <source>
        <strain evidence="2">HQ1</strain>
    </source>
</reference>
<dbReference type="Gene3D" id="1.10.510.10">
    <property type="entry name" value="Transferase(Phosphotransferase) domain 1"/>
    <property type="match status" value="1"/>
</dbReference>
<dbReference type="AlphaFoldDB" id="A0A507QKH0"/>
<protein>
    <recommendedName>
        <fullName evidence="4">Protein kinase domain-containing protein</fullName>
    </recommendedName>
</protein>
<comment type="caution">
    <text evidence="2">The sequence shown here is derived from an EMBL/GenBank/DDBJ whole genome shotgun (WGS) entry which is preliminary data.</text>
</comment>
<dbReference type="Pfam" id="PF06293">
    <property type="entry name" value="Kdo"/>
    <property type="match status" value="1"/>
</dbReference>
<name>A0A507QKH0_MONPU</name>
<dbReference type="EMBL" id="VIFY01000413">
    <property type="protein sequence ID" value="TQB67460.1"/>
    <property type="molecule type" value="Genomic_DNA"/>
</dbReference>
<accession>A0A507QKH0</accession>
<gene>
    <name evidence="2" type="ORF">MPDQ_005708</name>
</gene>
<evidence type="ECO:0000313" key="2">
    <source>
        <dbReference type="EMBL" id="TQB67460.1"/>
    </source>
</evidence>
<sequence length="228" mass="25913">MSGSSSPDYKALFFKAEEERKRAEEERRLAEERQSADDLVKKLKAQLDQDLDHNCTPIGPCGSYGAPFKITCATFGYTVVGKGTTSRLWTEVSREAEVYRVLQRAQGSAVPVFLGAINLAQIYFLHGAGKIRHMLLMGWGGESMSHITLDKTIHRAISRSVKEIRSLGISHQDLRLENILWNAELKRALIIDFHRYTLDCRPMHKRPGPLKRLRRGPEECESKRLHVV</sequence>
<proteinExistence type="predicted"/>
<dbReference type="SUPFAM" id="SSF56112">
    <property type="entry name" value="Protein kinase-like (PK-like)"/>
    <property type="match status" value="1"/>
</dbReference>
<organism evidence="2 3">
    <name type="scientific">Monascus purpureus</name>
    <name type="common">Red mold</name>
    <name type="synonym">Monascus anka</name>
    <dbReference type="NCBI Taxonomy" id="5098"/>
    <lineage>
        <taxon>Eukaryota</taxon>
        <taxon>Fungi</taxon>
        <taxon>Dikarya</taxon>
        <taxon>Ascomycota</taxon>
        <taxon>Pezizomycotina</taxon>
        <taxon>Eurotiomycetes</taxon>
        <taxon>Eurotiomycetidae</taxon>
        <taxon>Eurotiales</taxon>
        <taxon>Aspergillaceae</taxon>
        <taxon>Monascus</taxon>
    </lineage>
</organism>
<feature type="coiled-coil region" evidence="1">
    <location>
        <begin position="13"/>
        <end position="49"/>
    </location>
</feature>
<dbReference type="Proteomes" id="UP000319663">
    <property type="component" value="Unassembled WGS sequence"/>
</dbReference>
<keyword evidence="1" id="KW-0175">Coiled coil</keyword>
<keyword evidence="3" id="KW-1185">Reference proteome</keyword>
<evidence type="ECO:0000313" key="3">
    <source>
        <dbReference type="Proteomes" id="UP000319663"/>
    </source>
</evidence>
<evidence type="ECO:0000256" key="1">
    <source>
        <dbReference type="SAM" id="Coils"/>
    </source>
</evidence>